<dbReference type="Proteomes" id="UP001166251">
    <property type="component" value="Unassembled WGS sequence"/>
</dbReference>
<evidence type="ECO:0000256" key="2">
    <source>
        <dbReference type="ARBA" id="ARBA00022670"/>
    </source>
</evidence>
<evidence type="ECO:0000313" key="8">
    <source>
        <dbReference type="EMBL" id="MBW8189824.1"/>
    </source>
</evidence>
<evidence type="ECO:0000259" key="7">
    <source>
        <dbReference type="PROSITE" id="PS51767"/>
    </source>
</evidence>
<organism evidence="8 9">
    <name type="scientific">Neiella holothuriorum</name>
    <dbReference type="NCBI Taxonomy" id="2870530"/>
    <lineage>
        <taxon>Bacteria</taxon>
        <taxon>Pseudomonadati</taxon>
        <taxon>Pseudomonadota</taxon>
        <taxon>Gammaproteobacteria</taxon>
        <taxon>Alteromonadales</taxon>
        <taxon>Echinimonadaceae</taxon>
        <taxon>Neiella</taxon>
    </lineage>
</organism>
<feature type="domain" description="Peptidase A1" evidence="7">
    <location>
        <begin position="20"/>
        <end position="422"/>
    </location>
</feature>
<name>A0ABS7EC94_9GAMM</name>
<keyword evidence="5" id="KW-0378">Hydrolase</keyword>
<sequence>MTSAKTIKLPITNVYASGDYTATFHIGSEKSPVNLLLDSGSSTLVLDHQSYHAAQDSLLEATTLAQEVTYGVGGWDGPVIKTQVTVEHAEDAITLPECHVALISNKEQHATFGKGNGILGLAYRHLNKSYDLAHYIEQHQVQPPHTYPWPFGTPECVELGNAHFNSDDLKQFKKFLWQQPEQDLIPYFTQIEELGLTANKWSFYSKRSSIHVTCEKADDEALKADPLNQGYLVLGGGEEHSELYQGDFKTIDVMHDCYYNVVLTKFQVGDGEPIAAAPIDKAHEHNYFTNAIVDTGCSVLALTNDLFQHLEQSLNAISAEFAELIAPFKDMQFMATGIDASKLDLSKWPDLHFYFASAEHGDQRLTCKPSDYWQINSPTPGKAVFKIISQLPNWPNQSLIGLPLLNDYYVVFDRAEHELGVIRFAQQK</sequence>
<dbReference type="PRINTS" id="PR00792">
    <property type="entry name" value="PEPSIN"/>
</dbReference>
<dbReference type="InterPro" id="IPR001461">
    <property type="entry name" value="Aspartic_peptidase_A1"/>
</dbReference>
<reference evidence="8" key="1">
    <citation type="submission" date="2021-07" db="EMBL/GenBank/DDBJ databases">
        <title>Neiella marina sp. nov., isolated from the intestinal content of sea cucumber Apostichopus japonicus.</title>
        <authorList>
            <person name="Bai X."/>
        </authorList>
    </citation>
    <scope>NUCLEOTIDE SEQUENCE</scope>
    <source>
        <strain evidence="8">126</strain>
    </source>
</reference>
<comment type="similarity">
    <text evidence="1">Belongs to the peptidase A1 family.</text>
</comment>
<dbReference type="SUPFAM" id="SSF50630">
    <property type="entry name" value="Acid proteases"/>
    <property type="match status" value="1"/>
</dbReference>
<dbReference type="EMBL" id="JAHZSS010000002">
    <property type="protein sequence ID" value="MBW8189824.1"/>
    <property type="molecule type" value="Genomic_DNA"/>
</dbReference>
<dbReference type="PROSITE" id="PS00141">
    <property type="entry name" value="ASP_PROTEASE"/>
    <property type="match status" value="1"/>
</dbReference>
<keyword evidence="4" id="KW-0064">Aspartyl protease</keyword>
<dbReference type="InterPro" id="IPR021109">
    <property type="entry name" value="Peptidase_aspartic_dom_sf"/>
</dbReference>
<dbReference type="PANTHER" id="PTHR47965:SF12">
    <property type="entry name" value="ASPARTIC PROTEINASE 3-RELATED"/>
    <property type="match status" value="1"/>
</dbReference>
<keyword evidence="3" id="KW-0732">Signal</keyword>
<dbReference type="PANTHER" id="PTHR47965">
    <property type="entry name" value="ASPARTYL PROTEASE-RELATED"/>
    <property type="match status" value="1"/>
</dbReference>
<dbReference type="InterPro" id="IPR033121">
    <property type="entry name" value="PEPTIDASE_A1"/>
</dbReference>
<evidence type="ECO:0000256" key="4">
    <source>
        <dbReference type="ARBA" id="ARBA00022750"/>
    </source>
</evidence>
<proteinExistence type="inferred from homology"/>
<evidence type="ECO:0000256" key="5">
    <source>
        <dbReference type="ARBA" id="ARBA00022801"/>
    </source>
</evidence>
<evidence type="ECO:0000256" key="6">
    <source>
        <dbReference type="ARBA" id="ARBA00023145"/>
    </source>
</evidence>
<comment type="caution">
    <text evidence="8">The sequence shown here is derived from an EMBL/GenBank/DDBJ whole genome shotgun (WGS) entry which is preliminary data.</text>
</comment>
<gene>
    <name evidence="8" type="ORF">K0504_02155</name>
</gene>
<keyword evidence="9" id="KW-1185">Reference proteome</keyword>
<keyword evidence="2" id="KW-0645">Protease</keyword>
<dbReference type="InterPro" id="IPR001969">
    <property type="entry name" value="Aspartic_peptidase_AS"/>
</dbReference>
<dbReference type="InterPro" id="IPR034164">
    <property type="entry name" value="Pepsin-like_dom"/>
</dbReference>
<evidence type="ECO:0000256" key="1">
    <source>
        <dbReference type="ARBA" id="ARBA00007447"/>
    </source>
</evidence>
<evidence type="ECO:0000313" key="9">
    <source>
        <dbReference type="Proteomes" id="UP001166251"/>
    </source>
</evidence>
<keyword evidence="6" id="KW-0865">Zymogen</keyword>
<dbReference type="RefSeq" id="WP_220102512.1">
    <property type="nucleotide sequence ID" value="NZ_JAHZSS010000002.1"/>
</dbReference>
<accession>A0ABS7EC94</accession>
<dbReference type="CDD" id="cd05471">
    <property type="entry name" value="pepsin_like"/>
    <property type="match status" value="1"/>
</dbReference>
<evidence type="ECO:0000256" key="3">
    <source>
        <dbReference type="ARBA" id="ARBA00022729"/>
    </source>
</evidence>
<dbReference type="Pfam" id="PF00026">
    <property type="entry name" value="Asp"/>
    <property type="match status" value="2"/>
</dbReference>
<dbReference type="PROSITE" id="PS51767">
    <property type="entry name" value="PEPTIDASE_A1"/>
    <property type="match status" value="1"/>
</dbReference>
<protein>
    <submittedName>
        <fullName evidence="8">A1 family peptidase</fullName>
    </submittedName>
</protein>
<dbReference type="Gene3D" id="2.40.70.10">
    <property type="entry name" value="Acid Proteases"/>
    <property type="match status" value="2"/>
</dbReference>